<dbReference type="Proteomes" id="UP001345013">
    <property type="component" value="Unassembled WGS sequence"/>
</dbReference>
<feature type="transmembrane region" description="Helical" evidence="1">
    <location>
        <begin position="143"/>
        <end position="164"/>
    </location>
</feature>
<feature type="transmembrane region" description="Helical" evidence="1">
    <location>
        <begin position="170"/>
        <end position="190"/>
    </location>
</feature>
<proteinExistence type="predicted"/>
<gene>
    <name evidence="2" type="ORF">LTR24_001987</name>
</gene>
<keyword evidence="1" id="KW-0472">Membrane</keyword>
<reference evidence="2 3" key="1">
    <citation type="submission" date="2023-08" db="EMBL/GenBank/DDBJ databases">
        <title>Black Yeasts Isolated from many extreme environments.</title>
        <authorList>
            <person name="Coleine C."/>
            <person name="Stajich J.E."/>
            <person name="Selbmann L."/>
        </authorList>
    </citation>
    <scope>NUCLEOTIDE SEQUENCE [LARGE SCALE GENOMIC DNA]</scope>
    <source>
        <strain evidence="2 3">CCFEE 5885</strain>
    </source>
</reference>
<feature type="transmembrane region" description="Helical" evidence="1">
    <location>
        <begin position="43"/>
        <end position="61"/>
    </location>
</feature>
<protein>
    <submittedName>
        <fullName evidence="2">Uncharacterized protein</fullName>
    </submittedName>
</protein>
<keyword evidence="1" id="KW-1133">Transmembrane helix</keyword>
<feature type="transmembrane region" description="Helical" evidence="1">
    <location>
        <begin position="246"/>
        <end position="264"/>
    </location>
</feature>
<evidence type="ECO:0000313" key="2">
    <source>
        <dbReference type="EMBL" id="KAK5098165.1"/>
    </source>
</evidence>
<evidence type="ECO:0000313" key="3">
    <source>
        <dbReference type="Proteomes" id="UP001345013"/>
    </source>
</evidence>
<evidence type="ECO:0000256" key="1">
    <source>
        <dbReference type="SAM" id="Phobius"/>
    </source>
</evidence>
<comment type="caution">
    <text evidence="2">The sequence shown here is derived from an EMBL/GenBank/DDBJ whole genome shotgun (WGS) entry which is preliminary data.</text>
</comment>
<keyword evidence="3" id="KW-1185">Reference proteome</keyword>
<name>A0ABR0KKF6_9EURO</name>
<organism evidence="2 3">
    <name type="scientific">Lithohypha guttulata</name>
    <dbReference type="NCBI Taxonomy" id="1690604"/>
    <lineage>
        <taxon>Eukaryota</taxon>
        <taxon>Fungi</taxon>
        <taxon>Dikarya</taxon>
        <taxon>Ascomycota</taxon>
        <taxon>Pezizomycotina</taxon>
        <taxon>Eurotiomycetes</taxon>
        <taxon>Chaetothyriomycetidae</taxon>
        <taxon>Chaetothyriales</taxon>
        <taxon>Trichomeriaceae</taxon>
        <taxon>Lithohypha</taxon>
    </lineage>
</organism>
<keyword evidence="1" id="KW-0812">Transmembrane</keyword>
<dbReference type="EMBL" id="JAVRRG010000015">
    <property type="protein sequence ID" value="KAK5098165.1"/>
    <property type="molecule type" value="Genomic_DNA"/>
</dbReference>
<sequence length="413" mass="46688">MTTIQPPGDELKAQWQNSGDIFSLLLPACCLLWRGPTIYVTPIAFSFGWVAYAFTSLAAVLGDHRLMPAPDTDIQVVNCENGYTRTNNSWVLGRLLRDHEYRVEKAQISEEPSAESTGKVSLLIELFVAQNVDNQGPRPSATWWWSCVLIVAQQAFAAIPWIRWGYWPPFMITICGTFLAMLTAAIPQWVAEKWPGSKLRVKKDKPIALTRGNGHRYVMVIMSHDGSWDLETMASSRLNDHPSTKYVLTLGAMLWILLLLTVTGMKQHTWFLVVIGASGSIWQTYLAAKSSQAEDFDIDLKPWDNRATITGYQYSSDTKEALKQDKWKTYTETNAKEEYDNETEEPDVRDVMGALIELEKCLPKAGAALLSMFFPGGLDYEPTSLYFEREKKFWRYTKAQKAAKKTAITTAIK</sequence>
<accession>A0ABR0KKF6</accession>